<keyword evidence="2" id="KW-1185">Reference proteome</keyword>
<organism evidence="1 2">
    <name type="scientific">Rhodoferax antarcticus ANT.BR</name>
    <dbReference type="NCBI Taxonomy" id="1111071"/>
    <lineage>
        <taxon>Bacteria</taxon>
        <taxon>Pseudomonadati</taxon>
        <taxon>Pseudomonadota</taxon>
        <taxon>Betaproteobacteria</taxon>
        <taxon>Burkholderiales</taxon>
        <taxon>Comamonadaceae</taxon>
        <taxon>Rhodoferax</taxon>
    </lineage>
</organism>
<evidence type="ECO:0000313" key="1">
    <source>
        <dbReference type="EMBL" id="OLP04557.1"/>
    </source>
</evidence>
<gene>
    <name evidence="1" type="ORF">BLL52_4264</name>
</gene>
<reference evidence="1 2" key="1">
    <citation type="submission" date="2017-01" db="EMBL/GenBank/DDBJ databases">
        <title>Genome sequence of Rhodoferax antarcticus ANT.BR, a psychrophilic purple nonsulfur bacterium from an Antarctic microbial mat.</title>
        <authorList>
            <person name="Baker J."/>
            <person name="Riester C."/>
            <person name="Skinner B."/>
            <person name="Newell A."/>
            <person name="Swingley W."/>
            <person name="Madigan M."/>
            <person name="Jung D."/>
            <person name="Asao M."/>
            <person name="Chen M."/>
            <person name="Loughlin P."/>
            <person name="Pan H."/>
            <person name="Lin S."/>
            <person name="Li N."/>
            <person name="Shaw J."/>
            <person name="Prado M."/>
            <person name="Sherman C."/>
            <person name="Li X."/>
            <person name="Tang J."/>
            <person name="Blankenship R."/>
            <person name="Zhao T."/>
            <person name="Touchman J."/>
            <person name="Sattley M."/>
        </authorList>
    </citation>
    <scope>NUCLEOTIDE SEQUENCE [LARGE SCALE GENOMIC DNA]</scope>
    <source>
        <strain evidence="1 2">ANT.BR</strain>
    </source>
</reference>
<dbReference type="Proteomes" id="UP000185911">
    <property type="component" value="Unassembled WGS sequence"/>
</dbReference>
<proteinExistence type="predicted"/>
<sequence>MLGIAVLEFSGHAAASIAMFSAAMAAAFADSDICFPW</sequence>
<name>A0A1Q8Y9E1_9BURK</name>
<evidence type="ECO:0000313" key="2">
    <source>
        <dbReference type="Proteomes" id="UP000185911"/>
    </source>
</evidence>
<comment type="caution">
    <text evidence="1">The sequence shown here is derived from an EMBL/GenBank/DDBJ whole genome shotgun (WGS) entry which is preliminary data.</text>
</comment>
<protein>
    <submittedName>
        <fullName evidence="1">Uncharacterized protein</fullName>
    </submittedName>
</protein>
<dbReference type="EMBL" id="MSYM01000020">
    <property type="protein sequence ID" value="OLP04557.1"/>
    <property type="molecule type" value="Genomic_DNA"/>
</dbReference>
<accession>A0A1Q8Y9E1</accession>
<dbReference type="AlphaFoldDB" id="A0A1Q8Y9E1"/>